<dbReference type="SMART" id="SM00052">
    <property type="entry name" value="EAL"/>
    <property type="match status" value="1"/>
</dbReference>
<dbReference type="CDD" id="cd01948">
    <property type="entry name" value="EAL"/>
    <property type="match status" value="1"/>
</dbReference>
<dbReference type="EMBL" id="MTPS01000218">
    <property type="protein sequence ID" value="ONG34375.1"/>
    <property type="molecule type" value="Genomic_DNA"/>
</dbReference>
<dbReference type="Gene3D" id="3.20.20.450">
    <property type="entry name" value="EAL domain"/>
    <property type="match status" value="1"/>
</dbReference>
<proteinExistence type="predicted"/>
<dbReference type="PROSITE" id="PS50883">
    <property type="entry name" value="EAL"/>
    <property type="match status" value="1"/>
</dbReference>
<dbReference type="SUPFAM" id="SSF141868">
    <property type="entry name" value="EAL domain-like"/>
    <property type="match status" value="1"/>
</dbReference>
<dbReference type="Proteomes" id="UP000188967">
    <property type="component" value="Unassembled WGS sequence"/>
</dbReference>
<dbReference type="InterPro" id="IPR001633">
    <property type="entry name" value="EAL_dom"/>
</dbReference>
<dbReference type="PANTHER" id="PTHR33121:SF81">
    <property type="entry name" value="CYCLIC DI-GMP PHOSPHODIESTERASE PDEB-RELATED"/>
    <property type="match status" value="1"/>
</dbReference>
<evidence type="ECO:0000313" key="2">
    <source>
        <dbReference type="EMBL" id="ONG34375.1"/>
    </source>
</evidence>
<feature type="non-terminal residue" evidence="2">
    <location>
        <position position="1"/>
    </location>
</feature>
<reference evidence="2 3" key="1">
    <citation type="submission" date="2017-01" db="EMBL/GenBank/DDBJ databases">
        <title>Draft genome sequence of an E. coli strain isolated from human, in Amazon, Brazil.</title>
        <authorList>
            <person name="Moura Q."/>
            <person name="Fernandes M.R."/>
            <person name="Cerdeira L."/>
            <person name="Vianello M."/>
            <person name="Souza T.A."/>
            <person name="Ienne S."/>
            <person name="Lincopan N."/>
        </authorList>
    </citation>
    <scope>NUCLEOTIDE SEQUENCE [LARGE SCALE GENOMIC DNA]</scope>
    <source>
        <strain evidence="2 3">ICBEcBL-II-13</strain>
    </source>
</reference>
<dbReference type="Pfam" id="PF00563">
    <property type="entry name" value="EAL"/>
    <property type="match status" value="1"/>
</dbReference>
<protein>
    <submittedName>
        <fullName evidence="2">Diguanylate phosphodiesterase</fullName>
    </submittedName>
</protein>
<dbReference type="InterPro" id="IPR050706">
    <property type="entry name" value="Cyclic-di-GMP_PDE-like"/>
</dbReference>
<accession>A0A1V2GE25</accession>
<dbReference type="GO" id="GO:0071111">
    <property type="term" value="F:cyclic-guanylate-specific phosphodiesterase activity"/>
    <property type="evidence" value="ECO:0007669"/>
    <property type="project" value="InterPro"/>
</dbReference>
<sequence length="169" mass="19644">TKEFLLHINVSPWQLNEFDFHTRVLNLINKFGVNTEQICLEITESAMKDINDSFYNNINFLRRNGIKISLDDFGSGLADLKKLYKVRPDSIKIDSEFTSGIFDETNRVVCFISSLAREENMPVIAEGVETERQARELQKLGFSHVQGYLYQKPLPFSEWHIDSKPKKRK</sequence>
<evidence type="ECO:0000259" key="1">
    <source>
        <dbReference type="PROSITE" id="PS50883"/>
    </source>
</evidence>
<dbReference type="InterPro" id="IPR035919">
    <property type="entry name" value="EAL_sf"/>
</dbReference>
<dbReference type="AlphaFoldDB" id="A0A1V2GE25"/>
<organism evidence="2 3">
    <name type="scientific">Escherichia coli</name>
    <dbReference type="NCBI Taxonomy" id="562"/>
    <lineage>
        <taxon>Bacteria</taxon>
        <taxon>Pseudomonadati</taxon>
        <taxon>Pseudomonadota</taxon>
        <taxon>Gammaproteobacteria</taxon>
        <taxon>Enterobacterales</taxon>
        <taxon>Enterobacteriaceae</taxon>
        <taxon>Escherichia</taxon>
    </lineage>
</organism>
<dbReference type="PANTHER" id="PTHR33121">
    <property type="entry name" value="CYCLIC DI-GMP PHOSPHODIESTERASE PDEF"/>
    <property type="match status" value="1"/>
</dbReference>
<feature type="domain" description="EAL" evidence="1">
    <location>
        <begin position="1"/>
        <end position="167"/>
    </location>
</feature>
<comment type="caution">
    <text evidence="2">The sequence shown here is derived from an EMBL/GenBank/DDBJ whole genome shotgun (WGS) entry which is preliminary data.</text>
</comment>
<gene>
    <name evidence="2" type="ORF">BXT93_13795</name>
</gene>
<evidence type="ECO:0000313" key="3">
    <source>
        <dbReference type="Proteomes" id="UP000188967"/>
    </source>
</evidence>
<name>A0A1V2GE25_ECOLX</name>